<name>A0A7S7NUK9_PALFE</name>
<protein>
    <submittedName>
        <fullName evidence="3">Acyltransferase</fullName>
    </submittedName>
</protein>
<keyword evidence="3" id="KW-0808">Transferase</keyword>
<keyword evidence="1" id="KW-1133">Transmembrane helix</keyword>
<reference evidence="3 4" key="1">
    <citation type="submission" date="2020-10" db="EMBL/GenBank/DDBJ databases">
        <title>Complete genome sequence of Paludibaculum fermentans P105T, a facultatively anaerobic acidobacterium capable of dissimilatory Fe(III) reduction.</title>
        <authorList>
            <person name="Dedysh S.N."/>
            <person name="Beletsky A.V."/>
            <person name="Kulichevskaya I.S."/>
            <person name="Mardanov A.V."/>
            <person name="Ravin N.V."/>
        </authorList>
    </citation>
    <scope>NUCLEOTIDE SEQUENCE [LARGE SCALE GENOMIC DNA]</scope>
    <source>
        <strain evidence="3 4">P105</strain>
    </source>
</reference>
<keyword evidence="3" id="KW-0012">Acyltransferase</keyword>
<evidence type="ECO:0000256" key="1">
    <source>
        <dbReference type="SAM" id="Phobius"/>
    </source>
</evidence>
<sequence>MTPTAYKPGMPMQTAPPATTYNNAIGYLRAVLVVMVVAHHAALAYHPYAPPINATLAVEPRWWQAFPVVDAQRWSGALLLVGFNDIFFMSLMFFLSGLFVWQGLKSKGTSAFLRDRALRLGIPFVVAAAILAPLAYYPAYLQLAAHSGFDGFWNQWLSLGQWPAGPAWFIWVLLAFDAIAALLYTWKPKWGETLAARLPGAPGRPLVAFLALAAITALVYIPLAIAFNPMRWSAFGPFTFQTSRILHYFTYFVAGIGVGALGLENGLISASGNLARRWGRWVTAGLAAFVIAAVLTIVATTNPAVQGWTAAAHAGFVVSCAAISFAFLAVFLRFANRKSASLDSLRRNSYGIYLLHYAFVSWLQYALLPAGMPGLAKFAIAFLGAVALSWMTSAALRRIPAVARIV</sequence>
<dbReference type="EMBL" id="CP063849">
    <property type="protein sequence ID" value="QOY90121.1"/>
    <property type="molecule type" value="Genomic_DNA"/>
</dbReference>
<dbReference type="Proteomes" id="UP000593892">
    <property type="component" value="Chromosome"/>
</dbReference>
<evidence type="ECO:0000313" key="3">
    <source>
        <dbReference type="EMBL" id="QOY90121.1"/>
    </source>
</evidence>
<dbReference type="AlphaFoldDB" id="A0A7S7NUK9"/>
<feature type="transmembrane region" description="Helical" evidence="1">
    <location>
        <begin position="245"/>
        <end position="266"/>
    </location>
</feature>
<keyword evidence="4" id="KW-1185">Reference proteome</keyword>
<gene>
    <name evidence="3" type="ORF">IRI77_09255</name>
</gene>
<feature type="domain" description="Acyltransferase 3" evidence="2">
    <location>
        <begin position="23"/>
        <end position="392"/>
    </location>
</feature>
<evidence type="ECO:0000313" key="4">
    <source>
        <dbReference type="Proteomes" id="UP000593892"/>
    </source>
</evidence>
<dbReference type="RefSeq" id="WP_194451786.1">
    <property type="nucleotide sequence ID" value="NZ_CP063849.1"/>
</dbReference>
<feature type="transmembrane region" description="Helical" evidence="1">
    <location>
        <begin position="165"/>
        <end position="186"/>
    </location>
</feature>
<feature type="transmembrane region" description="Helical" evidence="1">
    <location>
        <begin position="311"/>
        <end position="332"/>
    </location>
</feature>
<feature type="transmembrane region" description="Helical" evidence="1">
    <location>
        <begin position="378"/>
        <end position="396"/>
    </location>
</feature>
<keyword evidence="1" id="KW-0472">Membrane</keyword>
<evidence type="ECO:0000259" key="2">
    <source>
        <dbReference type="Pfam" id="PF01757"/>
    </source>
</evidence>
<feature type="transmembrane region" description="Helical" evidence="1">
    <location>
        <begin position="278"/>
        <end position="299"/>
    </location>
</feature>
<feature type="transmembrane region" description="Helical" evidence="1">
    <location>
        <begin position="353"/>
        <end position="372"/>
    </location>
</feature>
<keyword evidence="1" id="KW-0812">Transmembrane</keyword>
<proteinExistence type="predicted"/>
<organism evidence="3 4">
    <name type="scientific">Paludibaculum fermentans</name>
    <dbReference type="NCBI Taxonomy" id="1473598"/>
    <lineage>
        <taxon>Bacteria</taxon>
        <taxon>Pseudomonadati</taxon>
        <taxon>Acidobacteriota</taxon>
        <taxon>Terriglobia</taxon>
        <taxon>Bryobacterales</taxon>
        <taxon>Bryobacteraceae</taxon>
        <taxon>Paludibaculum</taxon>
    </lineage>
</organism>
<feature type="transmembrane region" description="Helical" evidence="1">
    <location>
        <begin position="21"/>
        <end position="42"/>
    </location>
</feature>
<accession>A0A7S7NUK9</accession>
<feature type="transmembrane region" description="Helical" evidence="1">
    <location>
        <begin position="77"/>
        <end position="101"/>
    </location>
</feature>
<feature type="transmembrane region" description="Helical" evidence="1">
    <location>
        <begin position="122"/>
        <end position="145"/>
    </location>
</feature>
<dbReference type="PANTHER" id="PTHR36927">
    <property type="entry name" value="BLR4337 PROTEIN"/>
    <property type="match status" value="1"/>
</dbReference>
<dbReference type="Pfam" id="PF01757">
    <property type="entry name" value="Acyl_transf_3"/>
    <property type="match status" value="1"/>
</dbReference>
<dbReference type="InterPro" id="IPR050623">
    <property type="entry name" value="Glucan_succinyl_AcylTrfase"/>
</dbReference>
<dbReference type="GO" id="GO:0016747">
    <property type="term" value="F:acyltransferase activity, transferring groups other than amino-acyl groups"/>
    <property type="evidence" value="ECO:0007669"/>
    <property type="project" value="InterPro"/>
</dbReference>
<dbReference type="KEGG" id="pfer:IRI77_09255"/>
<dbReference type="PANTHER" id="PTHR36927:SF4">
    <property type="entry name" value="BLR5718 PROTEIN"/>
    <property type="match status" value="1"/>
</dbReference>
<feature type="transmembrane region" description="Helical" evidence="1">
    <location>
        <begin position="206"/>
        <end position="225"/>
    </location>
</feature>
<dbReference type="InterPro" id="IPR002656">
    <property type="entry name" value="Acyl_transf_3_dom"/>
</dbReference>